<evidence type="ECO:0000256" key="1">
    <source>
        <dbReference type="ARBA" id="ARBA00004498"/>
    </source>
</evidence>
<dbReference type="GO" id="GO:0045165">
    <property type="term" value="P:cell fate commitment"/>
    <property type="evidence" value="ECO:0007669"/>
    <property type="project" value="TreeGrafter"/>
</dbReference>
<comment type="similarity">
    <text evidence="2 10">Belongs to the Wnt family.</text>
</comment>
<dbReference type="PANTHER" id="PTHR12027:SF81">
    <property type="entry name" value="WNT INHIBITOR OF DORSAL PROTEIN"/>
    <property type="match status" value="1"/>
</dbReference>
<evidence type="ECO:0000256" key="5">
    <source>
        <dbReference type="ARBA" id="ARBA00022530"/>
    </source>
</evidence>
<evidence type="ECO:0000256" key="8">
    <source>
        <dbReference type="ARBA" id="ARBA00023180"/>
    </source>
</evidence>
<dbReference type="AlphaFoldDB" id="A0A7R9IQI5"/>
<dbReference type="InterPro" id="IPR043158">
    <property type="entry name" value="Wnt_C"/>
</dbReference>
<organism evidence="11">
    <name type="scientific">Timema tahoe</name>
    <dbReference type="NCBI Taxonomy" id="61484"/>
    <lineage>
        <taxon>Eukaryota</taxon>
        <taxon>Metazoa</taxon>
        <taxon>Ecdysozoa</taxon>
        <taxon>Arthropoda</taxon>
        <taxon>Hexapoda</taxon>
        <taxon>Insecta</taxon>
        <taxon>Pterygota</taxon>
        <taxon>Neoptera</taxon>
        <taxon>Polyneoptera</taxon>
        <taxon>Phasmatodea</taxon>
        <taxon>Timematodea</taxon>
        <taxon>Timematoidea</taxon>
        <taxon>Timematidae</taxon>
        <taxon>Timema</taxon>
    </lineage>
</organism>
<dbReference type="SMART" id="SM00097">
    <property type="entry name" value="WNT1"/>
    <property type="match status" value="1"/>
</dbReference>
<dbReference type="GO" id="GO:0005109">
    <property type="term" value="F:frizzled binding"/>
    <property type="evidence" value="ECO:0007669"/>
    <property type="project" value="TreeGrafter"/>
</dbReference>
<dbReference type="FunFam" id="3.30.2460.20:FF:000003">
    <property type="entry name" value="Protein Wnt"/>
    <property type="match status" value="1"/>
</dbReference>
<dbReference type="GO" id="GO:0005615">
    <property type="term" value="C:extracellular space"/>
    <property type="evidence" value="ECO:0007669"/>
    <property type="project" value="TreeGrafter"/>
</dbReference>
<keyword evidence="5" id="KW-0272">Extracellular matrix</keyword>
<reference evidence="11" key="1">
    <citation type="submission" date="2020-11" db="EMBL/GenBank/DDBJ databases">
        <authorList>
            <person name="Tran Van P."/>
        </authorList>
    </citation>
    <scope>NUCLEOTIDE SEQUENCE</scope>
</reference>
<dbReference type="PANTHER" id="PTHR12027">
    <property type="entry name" value="WNT RELATED"/>
    <property type="match status" value="1"/>
</dbReference>
<keyword evidence="4" id="KW-0964">Secreted</keyword>
<dbReference type="InterPro" id="IPR018161">
    <property type="entry name" value="Wnt_CS"/>
</dbReference>
<evidence type="ECO:0000256" key="3">
    <source>
        <dbReference type="ARBA" id="ARBA00022473"/>
    </source>
</evidence>
<evidence type="ECO:0000256" key="6">
    <source>
        <dbReference type="ARBA" id="ARBA00022687"/>
    </source>
</evidence>
<gene>
    <name evidence="11" type="ORF">TTEB3V08_LOCUS10373</name>
</gene>
<dbReference type="GO" id="GO:0060070">
    <property type="term" value="P:canonical Wnt signaling pathway"/>
    <property type="evidence" value="ECO:0007669"/>
    <property type="project" value="TreeGrafter"/>
</dbReference>
<comment type="subcellular location">
    <subcellularLocation>
        <location evidence="1 10">Secreted</location>
        <location evidence="1 10">Extracellular space</location>
        <location evidence="1 10">Extracellular matrix</location>
    </subcellularLocation>
</comment>
<evidence type="ECO:0000256" key="2">
    <source>
        <dbReference type="ARBA" id="ARBA00005683"/>
    </source>
</evidence>
<evidence type="ECO:0000256" key="7">
    <source>
        <dbReference type="ARBA" id="ARBA00023157"/>
    </source>
</evidence>
<protein>
    <recommendedName>
        <fullName evidence="10">Protein Wnt</fullName>
    </recommendedName>
</protein>
<dbReference type="GO" id="GO:0005125">
    <property type="term" value="F:cytokine activity"/>
    <property type="evidence" value="ECO:0007669"/>
    <property type="project" value="TreeGrafter"/>
</dbReference>
<keyword evidence="3 10" id="KW-0217">Developmental protein</keyword>
<evidence type="ECO:0000256" key="4">
    <source>
        <dbReference type="ARBA" id="ARBA00022525"/>
    </source>
</evidence>
<evidence type="ECO:0000256" key="10">
    <source>
        <dbReference type="RuleBase" id="RU003500"/>
    </source>
</evidence>
<dbReference type="Gene3D" id="3.30.2460.20">
    <property type="match status" value="1"/>
</dbReference>
<dbReference type="Pfam" id="PF00110">
    <property type="entry name" value="wnt"/>
    <property type="match status" value="1"/>
</dbReference>
<sequence>MDIKPQSRTVWLTNDQGSEFLMGLGSGLLESLLDGVRMALEQCQEQFKWDVWNCPKSSFSRRGWQTSTREAAFVMAVTAAGITHSVTKSCSRGELDNCGCDHSLQGHSGQDEGWLWGGCSDLVTHGENVTVKLLDSTEPSKMDWRALVNLHNSAVGRTAVRASLQRRCKCHGLSGSCTTKTCWMQVSNFQEIAKDLRRKYDKAVSAVGSSGNLISEYNTPQLVYMEESPDYCLENNSTGWPGTRGRSCSKPVGDSVTPKERRSCRNLCHDCGYRVRRNRRYVTKHCNCSFKWCCEVTCDTCTTAVEEHYCE</sequence>
<dbReference type="PROSITE" id="PS00246">
    <property type="entry name" value="WNT1"/>
    <property type="match status" value="1"/>
</dbReference>
<proteinExistence type="inferred from homology"/>
<keyword evidence="9" id="KW-0449">Lipoprotein</keyword>
<dbReference type="EMBL" id="OE006148">
    <property type="protein sequence ID" value="CAD7462482.1"/>
    <property type="molecule type" value="Genomic_DNA"/>
</dbReference>
<comment type="function">
    <text evidence="10">Ligand for members of the frizzled family of seven transmembrane receptors.</text>
</comment>
<evidence type="ECO:0000313" key="11">
    <source>
        <dbReference type="EMBL" id="CAD7462482.1"/>
    </source>
</evidence>
<keyword evidence="8" id="KW-0325">Glycoprotein</keyword>
<dbReference type="InterPro" id="IPR005817">
    <property type="entry name" value="Wnt"/>
</dbReference>
<accession>A0A7R9IQI5</accession>
<dbReference type="GO" id="GO:0030182">
    <property type="term" value="P:neuron differentiation"/>
    <property type="evidence" value="ECO:0007669"/>
    <property type="project" value="TreeGrafter"/>
</dbReference>
<dbReference type="CDD" id="cd19340">
    <property type="entry name" value="Wnt_Wnt8"/>
    <property type="match status" value="1"/>
</dbReference>
<keyword evidence="7" id="KW-1015">Disulfide bond</keyword>
<name>A0A7R9IQI5_9NEOP</name>
<keyword evidence="6 10" id="KW-0879">Wnt signaling pathway</keyword>
<evidence type="ECO:0000256" key="9">
    <source>
        <dbReference type="ARBA" id="ARBA00023288"/>
    </source>
</evidence>
<dbReference type="PRINTS" id="PR01349">
    <property type="entry name" value="WNTPROTEIN"/>
</dbReference>